<sequence>MKVALVLDGIGAGGIERVAIQYAKMFIDLGYEVDIYNLKPKANGLEKEFPEACKFYYKKVSDYLLPDRYMLLVKRWRWGKYVYPVVYLGTLLAMYAYRLTMKKRKKYDIGIAFSGHFRDLSFVAYNFILSEKKMCWLHGSLMSYLILSSTFGDLYRKIKNLCTLSTDNEIAAMDANRFLNGLNINKIYNPISYQKKELDIQVVNDNKNTYGEYLLMIGRFDQDKDQKTVIYAMKDLVENYGIQENLVLIGEGSTLEECKKLVKKLSLEERVFFTGVRYDVQNYYATAKLFIHSSKLEGLPTVLLEAMKYGLPIVATNSKPGVPEILKNSEYGEICEVGDASGMAKSIYDMLSDEEKMRMYREKGTERLRDFEYENIKKQLEKIIGHLQ</sequence>
<dbReference type="GO" id="GO:0016757">
    <property type="term" value="F:glycosyltransferase activity"/>
    <property type="evidence" value="ECO:0007669"/>
    <property type="project" value="InterPro"/>
</dbReference>
<dbReference type="PANTHER" id="PTHR12526">
    <property type="entry name" value="GLYCOSYLTRANSFERASE"/>
    <property type="match status" value="1"/>
</dbReference>
<dbReference type="CDD" id="cd03811">
    <property type="entry name" value="GT4_GT28_WabH-like"/>
    <property type="match status" value="1"/>
</dbReference>
<feature type="domain" description="Glycosyl transferase family 1" evidence="2">
    <location>
        <begin position="206"/>
        <end position="366"/>
    </location>
</feature>
<keyword evidence="1" id="KW-1133">Transmembrane helix</keyword>
<comment type="caution">
    <text evidence="3">The sequence shown here is derived from an EMBL/GenBank/DDBJ whole genome shotgun (WGS) entry which is preliminary data.</text>
</comment>
<evidence type="ECO:0000313" key="3">
    <source>
        <dbReference type="EMBL" id="RGR60109.1"/>
    </source>
</evidence>
<dbReference type="PANTHER" id="PTHR12526:SF630">
    <property type="entry name" value="GLYCOSYLTRANSFERASE"/>
    <property type="match status" value="1"/>
</dbReference>
<gene>
    <name evidence="3" type="ORF">DWY33_04720</name>
</gene>
<dbReference type="Gene3D" id="3.40.50.2000">
    <property type="entry name" value="Glycogen Phosphorylase B"/>
    <property type="match status" value="2"/>
</dbReference>
<dbReference type="EMBL" id="QRUK01000005">
    <property type="protein sequence ID" value="RGR60109.1"/>
    <property type="molecule type" value="Genomic_DNA"/>
</dbReference>
<evidence type="ECO:0000259" key="2">
    <source>
        <dbReference type="Pfam" id="PF00534"/>
    </source>
</evidence>
<evidence type="ECO:0000256" key="1">
    <source>
        <dbReference type="SAM" id="Phobius"/>
    </source>
</evidence>
<reference evidence="3 4" key="1">
    <citation type="submission" date="2018-08" db="EMBL/GenBank/DDBJ databases">
        <title>A genome reference for cultivated species of the human gut microbiota.</title>
        <authorList>
            <person name="Zou Y."/>
            <person name="Xue W."/>
            <person name="Luo G."/>
        </authorList>
    </citation>
    <scope>NUCLEOTIDE SEQUENCE [LARGE SCALE GENOMIC DNA]</scope>
    <source>
        <strain evidence="3 4">AF25-11</strain>
    </source>
</reference>
<dbReference type="Pfam" id="PF00534">
    <property type="entry name" value="Glycos_transf_1"/>
    <property type="match status" value="1"/>
</dbReference>
<feature type="transmembrane region" description="Helical" evidence="1">
    <location>
        <begin position="81"/>
        <end position="97"/>
    </location>
</feature>
<proteinExistence type="predicted"/>
<keyword evidence="1" id="KW-0472">Membrane</keyword>
<dbReference type="InterPro" id="IPR001296">
    <property type="entry name" value="Glyco_trans_1"/>
</dbReference>
<keyword evidence="1" id="KW-0812">Transmembrane</keyword>
<name>A0A412F3N0_9FIRM</name>
<dbReference type="SUPFAM" id="SSF53756">
    <property type="entry name" value="UDP-Glycosyltransferase/glycogen phosphorylase"/>
    <property type="match status" value="1"/>
</dbReference>
<dbReference type="Proteomes" id="UP000283652">
    <property type="component" value="Unassembled WGS sequence"/>
</dbReference>
<accession>A0A412F3N0</accession>
<dbReference type="RefSeq" id="WP_118397722.1">
    <property type="nucleotide sequence ID" value="NZ_JAAIOE010000023.1"/>
</dbReference>
<evidence type="ECO:0000313" key="4">
    <source>
        <dbReference type="Proteomes" id="UP000283652"/>
    </source>
</evidence>
<protein>
    <submittedName>
        <fullName evidence="3">Glycosyltransferase</fullName>
    </submittedName>
</protein>
<organism evidence="3 4">
    <name type="scientific">Dorea formicigenerans</name>
    <dbReference type="NCBI Taxonomy" id="39486"/>
    <lineage>
        <taxon>Bacteria</taxon>
        <taxon>Bacillati</taxon>
        <taxon>Bacillota</taxon>
        <taxon>Clostridia</taxon>
        <taxon>Lachnospirales</taxon>
        <taxon>Lachnospiraceae</taxon>
        <taxon>Dorea</taxon>
    </lineage>
</organism>
<keyword evidence="3" id="KW-0808">Transferase</keyword>
<dbReference type="AlphaFoldDB" id="A0A412F3N0"/>